<keyword evidence="3" id="KW-1185">Reference proteome</keyword>
<evidence type="ECO:0000313" key="2">
    <source>
        <dbReference type="EMBL" id="CAH1976862.1"/>
    </source>
</evidence>
<reference evidence="2" key="1">
    <citation type="submission" date="2022-03" db="EMBL/GenBank/DDBJ databases">
        <authorList>
            <person name="Sayadi A."/>
        </authorList>
    </citation>
    <scope>NUCLEOTIDE SEQUENCE</scope>
</reference>
<proteinExistence type="predicted"/>
<feature type="region of interest" description="Disordered" evidence="1">
    <location>
        <begin position="1"/>
        <end position="28"/>
    </location>
</feature>
<dbReference type="AlphaFoldDB" id="A0A9P0KKP7"/>
<comment type="caution">
    <text evidence="2">The sequence shown here is derived from an EMBL/GenBank/DDBJ whole genome shotgun (WGS) entry which is preliminary data.</text>
</comment>
<sequence length="103" mass="11389">MQLNQQSATEESDRLYNQASDNSDNTGECSTIVIKQEPPCDMDIEIWFPEPKVEPSSDSETESADSPPQLDRMDIATSSSYVLSVQKRALGACGTDHTRGFQM</sequence>
<feature type="region of interest" description="Disordered" evidence="1">
    <location>
        <begin position="49"/>
        <end position="75"/>
    </location>
</feature>
<dbReference type="Proteomes" id="UP001152888">
    <property type="component" value="Unassembled WGS sequence"/>
</dbReference>
<evidence type="ECO:0000256" key="1">
    <source>
        <dbReference type="SAM" id="MobiDB-lite"/>
    </source>
</evidence>
<accession>A0A9P0KKP7</accession>
<evidence type="ECO:0000313" key="3">
    <source>
        <dbReference type="Proteomes" id="UP001152888"/>
    </source>
</evidence>
<organism evidence="2 3">
    <name type="scientific">Acanthoscelides obtectus</name>
    <name type="common">Bean weevil</name>
    <name type="synonym">Bruchus obtectus</name>
    <dbReference type="NCBI Taxonomy" id="200917"/>
    <lineage>
        <taxon>Eukaryota</taxon>
        <taxon>Metazoa</taxon>
        <taxon>Ecdysozoa</taxon>
        <taxon>Arthropoda</taxon>
        <taxon>Hexapoda</taxon>
        <taxon>Insecta</taxon>
        <taxon>Pterygota</taxon>
        <taxon>Neoptera</taxon>
        <taxon>Endopterygota</taxon>
        <taxon>Coleoptera</taxon>
        <taxon>Polyphaga</taxon>
        <taxon>Cucujiformia</taxon>
        <taxon>Chrysomeloidea</taxon>
        <taxon>Chrysomelidae</taxon>
        <taxon>Bruchinae</taxon>
        <taxon>Bruchini</taxon>
        <taxon>Acanthoscelides</taxon>
    </lineage>
</organism>
<name>A0A9P0KKP7_ACAOB</name>
<gene>
    <name evidence="2" type="ORF">ACAOBT_LOCUS12351</name>
</gene>
<protein>
    <submittedName>
        <fullName evidence="2">Uncharacterized protein</fullName>
    </submittedName>
</protein>
<dbReference type="OrthoDB" id="6753654at2759"/>
<dbReference type="EMBL" id="CAKOFQ010006852">
    <property type="protein sequence ID" value="CAH1976862.1"/>
    <property type="molecule type" value="Genomic_DNA"/>
</dbReference>